<dbReference type="Gene3D" id="1.10.10.10">
    <property type="entry name" value="Winged helix-like DNA-binding domain superfamily/Winged helix DNA-binding domain"/>
    <property type="match status" value="1"/>
</dbReference>
<evidence type="ECO:0000256" key="4">
    <source>
        <dbReference type="ARBA" id="ARBA00033095"/>
    </source>
</evidence>
<dbReference type="AlphaFoldDB" id="A0A1E4T3R1"/>
<evidence type="ECO:0000256" key="3">
    <source>
        <dbReference type="ARBA" id="ARBA00031621"/>
    </source>
</evidence>
<evidence type="ECO:0000313" key="6">
    <source>
        <dbReference type="EMBL" id="ODV86385.1"/>
    </source>
</evidence>
<feature type="domain" description="Methylated-DNA-[protein]-cysteine S-methyltransferase DNA binding" evidence="5">
    <location>
        <begin position="12"/>
        <end position="100"/>
    </location>
</feature>
<gene>
    <name evidence="6" type="ORF">CANARDRAFT_232008</name>
</gene>
<dbReference type="Proteomes" id="UP000094801">
    <property type="component" value="Unassembled WGS sequence"/>
</dbReference>
<dbReference type="SUPFAM" id="SSF46767">
    <property type="entry name" value="Methylated DNA-protein cysteine methyltransferase, C-terminal domain"/>
    <property type="match status" value="1"/>
</dbReference>
<dbReference type="PANTHER" id="PTHR42942">
    <property type="entry name" value="6-O-METHYLGUANINE DNA METHYLTRANSFERASE"/>
    <property type="match status" value="1"/>
</dbReference>
<keyword evidence="1" id="KW-0227">DNA damage</keyword>
<keyword evidence="7" id="KW-1185">Reference proteome</keyword>
<dbReference type="InterPro" id="IPR052520">
    <property type="entry name" value="ATL_DNA_repair"/>
</dbReference>
<dbReference type="EMBL" id="KV453850">
    <property type="protein sequence ID" value="ODV86385.1"/>
    <property type="molecule type" value="Genomic_DNA"/>
</dbReference>
<dbReference type="STRING" id="983967.A0A1E4T3R1"/>
<dbReference type="Pfam" id="PF01035">
    <property type="entry name" value="DNA_binding_1"/>
    <property type="match status" value="1"/>
</dbReference>
<name>A0A1E4T3R1_9ASCO</name>
<evidence type="ECO:0000313" key="7">
    <source>
        <dbReference type="Proteomes" id="UP000094801"/>
    </source>
</evidence>
<dbReference type="PANTHER" id="PTHR42942:SF1">
    <property type="entry name" value="ALKYLTRANSFERASE-LIKE PROTEIN 1"/>
    <property type="match status" value="1"/>
</dbReference>
<evidence type="ECO:0000259" key="5">
    <source>
        <dbReference type="Pfam" id="PF01035"/>
    </source>
</evidence>
<dbReference type="InterPro" id="IPR036388">
    <property type="entry name" value="WH-like_DNA-bd_sf"/>
</dbReference>
<organism evidence="6 7">
    <name type="scientific">[Candida] arabinofermentans NRRL YB-2248</name>
    <dbReference type="NCBI Taxonomy" id="983967"/>
    <lineage>
        <taxon>Eukaryota</taxon>
        <taxon>Fungi</taxon>
        <taxon>Dikarya</taxon>
        <taxon>Ascomycota</taxon>
        <taxon>Saccharomycotina</taxon>
        <taxon>Pichiomycetes</taxon>
        <taxon>Pichiales</taxon>
        <taxon>Pichiaceae</taxon>
        <taxon>Ogataea</taxon>
        <taxon>Ogataea/Candida clade</taxon>
    </lineage>
</organism>
<dbReference type="OrthoDB" id="2548197at2759"/>
<accession>A0A1E4T3R1</accession>
<dbReference type="InterPro" id="IPR014048">
    <property type="entry name" value="MethylDNA_cys_MeTrfase_DNA-bd"/>
</dbReference>
<evidence type="ECO:0000256" key="2">
    <source>
        <dbReference type="ARBA" id="ARBA00030795"/>
    </source>
</evidence>
<dbReference type="CDD" id="cd06445">
    <property type="entry name" value="ATase"/>
    <property type="match status" value="1"/>
</dbReference>
<dbReference type="GO" id="GO:0003824">
    <property type="term" value="F:catalytic activity"/>
    <property type="evidence" value="ECO:0007669"/>
    <property type="project" value="InterPro"/>
</dbReference>
<dbReference type="InterPro" id="IPR036217">
    <property type="entry name" value="MethylDNA_cys_MeTrfase_DNAb"/>
</dbReference>
<evidence type="ECO:0000256" key="1">
    <source>
        <dbReference type="ARBA" id="ARBA00022763"/>
    </source>
</evidence>
<sequence>MPRRPTDEQLTFHYAVYSSVMEIPPGKVTSYGHIARLIHRPRNARQVGQSLKHFNIHSQQLSLEGDVPWWRVLSSTGVIPKREKHEAVAEQANLLRGEGVEVQTSRLDEYFVDIVEYGWFPQPEAEFSDSEEESDEADSE</sequence>
<reference evidence="7" key="1">
    <citation type="submission" date="2016-04" db="EMBL/GenBank/DDBJ databases">
        <title>Comparative genomics of biotechnologically important yeasts.</title>
        <authorList>
            <consortium name="DOE Joint Genome Institute"/>
            <person name="Riley R."/>
            <person name="Haridas S."/>
            <person name="Wolfe K.H."/>
            <person name="Lopes M.R."/>
            <person name="Hittinger C.T."/>
            <person name="Goker M."/>
            <person name="Salamov A."/>
            <person name="Wisecaver J."/>
            <person name="Long T.M."/>
            <person name="Aerts A.L."/>
            <person name="Barry K."/>
            <person name="Choi C."/>
            <person name="Clum A."/>
            <person name="Coughlan A.Y."/>
            <person name="Deshpande S."/>
            <person name="Douglass A.P."/>
            <person name="Hanson S.J."/>
            <person name="Klenk H.-P."/>
            <person name="Labutti K."/>
            <person name="Lapidus A."/>
            <person name="Lindquist E."/>
            <person name="Lipzen A."/>
            <person name="Meier-Kolthoff J.P."/>
            <person name="Ohm R.A."/>
            <person name="Otillar R.P."/>
            <person name="Pangilinan J."/>
            <person name="Peng Y."/>
            <person name="Rokas A."/>
            <person name="Rosa C.A."/>
            <person name="Scheuner C."/>
            <person name="Sibirny A.A."/>
            <person name="Slot J.C."/>
            <person name="Stielow J.B."/>
            <person name="Sun H."/>
            <person name="Kurtzman C.P."/>
            <person name="Blackwell M."/>
            <person name="Grigoriev I.V."/>
            <person name="Jeffries T.W."/>
        </authorList>
    </citation>
    <scope>NUCLEOTIDE SEQUENCE [LARGE SCALE GENOMIC DNA]</scope>
    <source>
        <strain evidence="7">NRRL YB-2248</strain>
    </source>
</reference>
<proteinExistence type="predicted"/>
<protein>
    <recommendedName>
        <fullName evidence="2">6-O-methylguanine-DNA methyltransferase</fullName>
    </recommendedName>
    <alternativeName>
        <fullName evidence="4">DNA repair MTase</fullName>
    </alternativeName>
    <alternativeName>
        <fullName evidence="3">O-6-methylguanine-DNA-alkyltransferase</fullName>
    </alternativeName>
</protein>
<dbReference type="GO" id="GO:0006281">
    <property type="term" value="P:DNA repair"/>
    <property type="evidence" value="ECO:0007669"/>
    <property type="project" value="InterPro"/>
</dbReference>